<evidence type="ECO:0008006" key="3">
    <source>
        <dbReference type="Google" id="ProtNLM"/>
    </source>
</evidence>
<keyword evidence="1" id="KW-0472">Membrane</keyword>
<dbReference type="ExpressionAtlas" id="C0HEC2">
    <property type="expression patterns" value="baseline and differential"/>
</dbReference>
<dbReference type="InterPro" id="IPR027443">
    <property type="entry name" value="IPNS-like_sf"/>
</dbReference>
<keyword evidence="1" id="KW-0812">Transmembrane</keyword>
<accession>C0HEC2</accession>
<dbReference type="SUPFAM" id="SSF51197">
    <property type="entry name" value="Clavaminate synthase-like"/>
    <property type="match status" value="1"/>
</dbReference>
<reference evidence="2" key="1">
    <citation type="journal article" date="2009" name="PLoS Genet.">
        <title>Sequencing, mapping, and analysis of 27,455 maize full-length cDNAs.</title>
        <authorList>
            <person name="Soderlund C."/>
            <person name="Descour A."/>
            <person name="Kudrna D."/>
            <person name="Bomhoff M."/>
            <person name="Boyd L."/>
            <person name="Currie J."/>
            <person name="Angelova A."/>
            <person name="Collura K."/>
            <person name="Wissotski M."/>
            <person name="Ashley E."/>
            <person name="Morrow D."/>
            <person name="Fernandes J."/>
            <person name="Walbot V."/>
            <person name="Yu Y."/>
        </authorList>
    </citation>
    <scope>NUCLEOTIDE SEQUENCE</scope>
    <source>
        <strain evidence="2">B73</strain>
    </source>
</reference>
<feature type="transmembrane region" description="Helical" evidence="1">
    <location>
        <begin position="194"/>
        <end position="216"/>
    </location>
</feature>
<evidence type="ECO:0000256" key="1">
    <source>
        <dbReference type="SAM" id="Phobius"/>
    </source>
</evidence>
<dbReference type="EMBL" id="BT060678">
    <property type="protein sequence ID" value="ACN25375.1"/>
    <property type="molecule type" value="mRNA"/>
</dbReference>
<sequence length="220" mass="25147">MDLPVVDLTPYLGAAAGGPAASGVEELRALCATVSASLRDTGALLVMDPRCSAADNDRFLDVVERYFARSADAKRLQERPHLHYQVGVTPEGVEVPRSLVDKNMQEKIRSMPKDFRPATPKGPDPKWRYMWRVGPRPTNTRFKELNSEPVIPEGLPEWEEMMDSWGSKMISAIEVYISIMIAPFYEQYSMFDVLYVSFMLYTTPMPVWLCFHRLLLRWLQ</sequence>
<protein>
    <recommendedName>
        <fullName evidence="3">2-oxoglutarate (2OG) and Fe(II)-dependent oxygenase superfamily protein</fullName>
    </recommendedName>
</protein>
<dbReference type="AlphaFoldDB" id="C0HEC2"/>
<organism evidence="2">
    <name type="scientific">Zea mays</name>
    <name type="common">Maize</name>
    <dbReference type="NCBI Taxonomy" id="4577"/>
    <lineage>
        <taxon>Eukaryota</taxon>
        <taxon>Viridiplantae</taxon>
        <taxon>Streptophyta</taxon>
        <taxon>Embryophyta</taxon>
        <taxon>Tracheophyta</taxon>
        <taxon>Spermatophyta</taxon>
        <taxon>Magnoliopsida</taxon>
        <taxon>Liliopsida</taxon>
        <taxon>Poales</taxon>
        <taxon>Poaceae</taxon>
        <taxon>PACMAD clade</taxon>
        <taxon>Panicoideae</taxon>
        <taxon>Andropogonodae</taxon>
        <taxon>Andropogoneae</taxon>
        <taxon>Tripsacinae</taxon>
        <taxon>Zea</taxon>
    </lineage>
</organism>
<name>C0HEC2_MAIZE</name>
<dbReference type="Gene3D" id="2.60.120.330">
    <property type="entry name" value="B-lactam Antibiotic, Isopenicillin N Synthase, Chain"/>
    <property type="match status" value="1"/>
</dbReference>
<dbReference type="HOGENOM" id="CLU_047601_1_0_1"/>
<proteinExistence type="evidence at transcript level"/>
<evidence type="ECO:0000313" key="2">
    <source>
        <dbReference type="EMBL" id="ACN25375.1"/>
    </source>
</evidence>
<keyword evidence="1" id="KW-1133">Transmembrane helix</keyword>